<evidence type="ECO:0000256" key="4">
    <source>
        <dbReference type="ARBA" id="ARBA00023242"/>
    </source>
</evidence>
<evidence type="ECO:0000313" key="6">
    <source>
        <dbReference type="Proteomes" id="UP000235220"/>
    </source>
</evidence>
<keyword evidence="4" id="KW-0539">Nucleus</keyword>
<dbReference type="InterPro" id="IPR009057">
    <property type="entry name" value="Homeodomain-like_sf"/>
</dbReference>
<dbReference type="SMART" id="SM00717">
    <property type="entry name" value="SANT"/>
    <property type="match status" value="2"/>
</dbReference>
<dbReference type="PROSITE" id="PS50090">
    <property type="entry name" value="MYB_LIKE"/>
    <property type="match status" value="2"/>
</dbReference>
<dbReference type="GO" id="GO:0006355">
    <property type="term" value="P:regulation of DNA-templated transcription"/>
    <property type="evidence" value="ECO:0000318"/>
    <property type="project" value="GO_Central"/>
</dbReference>
<dbReference type="RefSeq" id="XP_018835003.1">
    <property type="nucleotide sequence ID" value="XM_018979458.2"/>
</dbReference>
<dbReference type="OrthoDB" id="2143914at2759"/>
<dbReference type="Pfam" id="PF00249">
    <property type="entry name" value="Myb_DNA-binding"/>
    <property type="match status" value="2"/>
</dbReference>
<gene>
    <name evidence="7" type="primary">LOC109001946</name>
</gene>
<dbReference type="STRING" id="51240.A0A2I4FTM1"/>
<dbReference type="SUPFAM" id="SSF46689">
    <property type="entry name" value="Homeodomain-like"/>
    <property type="match status" value="1"/>
</dbReference>
<dbReference type="Proteomes" id="UP000235220">
    <property type="component" value="Chromosome 7"/>
</dbReference>
<sequence>MGRNPAACSKEGLNRGAWTATEDNILTGYITMHGQGKWRDLPKRAGLKRCGKSCRLRWINYLRPDIKKGNITSDEEELIIRLHNLLGNRWSLIAGRLPGRTGNEIKNYWNTKYINNGKKVQDHPKYPASERTRPSKQAQEESNLGPELGSAGKATEANTGSDHVICTEGTRCTKVVPTSGQEELHEEDQLDSKPVVESLGRLHEPVEFSRFILEENNPPNFMMDFEMDEIFLSDFLNMDFSQLCCFENEGVNLML</sequence>
<dbReference type="PANTHER" id="PTHR47999:SF86">
    <property type="entry name" value="MYB-RELATED PROTEIN MYB4-LIKE"/>
    <property type="match status" value="1"/>
</dbReference>
<dbReference type="PANTHER" id="PTHR47999">
    <property type="entry name" value="TRANSCRIPTION FACTOR MYB8-RELATED-RELATED"/>
    <property type="match status" value="1"/>
</dbReference>
<dbReference type="FunCoup" id="A0A2I4FTM1">
    <property type="interactions" value="2"/>
</dbReference>
<dbReference type="AlphaFoldDB" id="A0A2I4FTM1"/>
<dbReference type="PROSITE" id="PS51294">
    <property type="entry name" value="HTH_MYB"/>
    <property type="match status" value="2"/>
</dbReference>
<dbReference type="GO" id="GO:0005634">
    <property type="term" value="C:nucleus"/>
    <property type="evidence" value="ECO:0000318"/>
    <property type="project" value="GO_Central"/>
</dbReference>
<dbReference type="Gramene" id="Jr07_27600_p1">
    <property type="protein sequence ID" value="cds.Jr07_27600_p1"/>
    <property type="gene ID" value="Jr07_27600"/>
</dbReference>
<dbReference type="CDD" id="cd00167">
    <property type="entry name" value="SANT"/>
    <property type="match status" value="2"/>
</dbReference>
<dbReference type="InterPro" id="IPR015495">
    <property type="entry name" value="Myb_TF_plants"/>
</dbReference>
<feature type="compositionally biased region" description="Basic and acidic residues" evidence="5">
    <location>
        <begin position="119"/>
        <end position="133"/>
    </location>
</feature>
<dbReference type="InterPro" id="IPR017930">
    <property type="entry name" value="Myb_dom"/>
</dbReference>
<keyword evidence="3" id="KW-0238">DNA-binding</keyword>
<name>A0A2I4FTM1_JUGRE</name>
<keyword evidence="2" id="KW-0677">Repeat</keyword>
<dbReference type="GO" id="GO:0000987">
    <property type="term" value="F:cis-regulatory region sequence-specific DNA binding"/>
    <property type="evidence" value="ECO:0000318"/>
    <property type="project" value="GO_Central"/>
</dbReference>
<evidence type="ECO:0000256" key="1">
    <source>
        <dbReference type="ARBA" id="ARBA00004123"/>
    </source>
</evidence>
<accession>A0A2I4FTM1</accession>
<feature type="region of interest" description="Disordered" evidence="5">
    <location>
        <begin position="119"/>
        <end position="161"/>
    </location>
</feature>
<protein>
    <submittedName>
        <fullName evidence="7">Transcription factor MYB1-like</fullName>
    </submittedName>
</protein>
<evidence type="ECO:0000256" key="5">
    <source>
        <dbReference type="SAM" id="MobiDB-lite"/>
    </source>
</evidence>
<organism evidence="6 7">
    <name type="scientific">Juglans regia</name>
    <name type="common">English walnut</name>
    <dbReference type="NCBI Taxonomy" id="51240"/>
    <lineage>
        <taxon>Eukaryota</taxon>
        <taxon>Viridiplantae</taxon>
        <taxon>Streptophyta</taxon>
        <taxon>Embryophyta</taxon>
        <taxon>Tracheophyta</taxon>
        <taxon>Spermatophyta</taxon>
        <taxon>Magnoliopsida</taxon>
        <taxon>eudicotyledons</taxon>
        <taxon>Gunneridae</taxon>
        <taxon>Pentapetalae</taxon>
        <taxon>rosids</taxon>
        <taxon>fabids</taxon>
        <taxon>Fagales</taxon>
        <taxon>Juglandaceae</taxon>
        <taxon>Juglans</taxon>
    </lineage>
</organism>
<reference evidence="7" key="1">
    <citation type="submission" date="2025-08" db="UniProtKB">
        <authorList>
            <consortium name="RefSeq"/>
        </authorList>
    </citation>
    <scope>IDENTIFICATION</scope>
    <source>
        <tissue evidence="7">Leaves</tissue>
    </source>
</reference>
<dbReference type="FunFam" id="1.10.10.60:FF:000001">
    <property type="entry name" value="MYB-related transcription factor"/>
    <property type="match status" value="1"/>
</dbReference>
<dbReference type="KEGG" id="jre:109001946"/>
<comment type="subcellular location">
    <subcellularLocation>
        <location evidence="1">Nucleus</location>
    </subcellularLocation>
</comment>
<evidence type="ECO:0000256" key="2">
    <source>
        <dbReference type="ARBA" id="ARBA00022737"/>
    </source>
</evidence>
<evidence type="ECO:0000313" key="7">
    <source>
        <dbReference type="RefSeq" id="XP_018835003.1"/>
    </source>
</evidence>
<evidence type="ECO:0000256" key="3">
    <source>
        <dbReference type="ARBA" id="ARBA00023125"/>
    </source>
</evidence>
<dbReference type="InterPro" id="IPR001005">
    <property type="entry name" value="SANT/Myb"/>
</dbReference>
<keyword evidence="6" id="KW-1185">Reference proteome</keyword>
<dbReference type="GeneID" id="109001946"/>
<dbReference type="Gene3D" id="1.10.10.60">
    <property type="entry name" value="Homeodomain-like"/>
    <property type="match status" value="2"/>
</dbReference>
<proteinExistence type="predicted"/>